<evidence type="ECO:0000259" key="11">
    <source>
        <dbReference type="PROSITE" id="PS50157"/>
    </source>
</evidence>
<evidence type="ECO:0000256" key="1">
    <source>
        <dbReference type="ARBA" id="ARBA00004123"/>
    </source>
</evidence>
<dbReference type="GO" id="GO:0000978">
    <property type="term" value="F:RNA polymerase II cis-regulatory region sequence-specific DNA binding"/>
    <property type="evidence" value="ECO:0007669"/>
    <property type="project" value="TreeGrafter"/>
</dbReference>
<dbReference type="PROSITE" id="PS00028">
    <property type="entry name" value="ZINC_FINGER_C2H2_1"/>
    <property type="match status" value="1"/>
</dbReference>
<keyword evidence="6" id="KW-0805">Transcription regulation</keyword>
<comment type="caution">
    <text evidence="12">The sequence shown here is derived from an EMBL/GenBank/DDBJ whole genome shotgun (WGS) entry which is preliminary data.</text>
</comment>
<evidence type="ECO:0000256" key="2">
    <source>
        <dbReference type="ARBA" id="ARBA00022723"/>
    </source>
</evidence>
<dbReference type="SMART" id="SM00355">
    <property type="entry name" value="ZnF_C2H2"/>
    <property type="match status" value="2"/>
</dbReference>
<dbReference type="Pfam" id="PF00096">
    <property type="entry name" value="zf-C2H2"/>
    <property type="match status" value="1"/>
</dbReference>
<organism evidence="12 13">
    <name type="scientific">Meganyctiphanes norvegica</name>
    <name type="common">Northern krill</name>
    <name type="synonym">Thysanopoda norvegica</name>
    <dbReference type="NCBI Taxonomy" id="48144"/>
    <lineage>
        <taxon>Eukaryota</taxon>
        <taxon>Metazoa</taxon>
        <taxon>Ecdysozoa</taxon>
        <taxon>Arthropoda</taxon>
        <taxon>Crustacea</taxon>
        <taxon>Multicrustacea</taxon>
        <taxon>Malacostraca</taxon>
        <taxon>Eumalacostraca</taxon>
        <taxon>Eucarida</taxon>
        <taxon>Euphausiacea</taxon>
        <taxon>Euphausiidae</taxon>
        <taxon>Meganyctiphanes</taxon>
    </lineage>
</organism>
<dbReference type="FunFam" id="3.30.160.60:FF:000446">
    <property type="entry name" value="Zinc finger protein"/>
    <property type="match status" value="1"/>
</dbReference>
<evidence type="ECO:0000256" key="4">
    <source>
        <dbReference type="ARBA" id="ARBA00022771"/>
    </source>
</evidence>
<dbReference type="Gene3D" id="3.30.160.60">
    <property type="entry name" value="Classic Zinc Finger"/>
    <property type="match status" value="2"/>
</dbReference>
<dbReference type="InterPro" id="IPR051565">
    <property type="entry name" value="Sal_C2H2-zinc-finger"/>
</dbReference>
<evidence type="ECO:0000313" key="13">
    <source>
        <dbReference type="Proteomes" id="UP001497623"/>
    </source>
</evidence>
<dbReference type="InterPro" id="IPR013087">
    <property type="entry name" value="Znf_C2H2_type"/>
</dbReference>
<dbReference type="InterPro" id="IPR036236">
    <property type="entry name" value="Znf_C2H2_sf"/>
</dbReference>
<keyword evidence="2" id="KW-0479">Metal-binding</keyword>
<evidence type="ECO:0000256" key="7">
    <source>
        <dbReference type="ARBA" id="ARBA00023163"/>
    </source>
</evidence>
<name>A0AAV2RP86_MEGNR</name>
<dbReference type="PROSITE" id="PS50157">
    <property type="entry name" value="ZINC_FINGER_C2H2_2"/>
    <property type="match status" value="1"/>
</dbReference>
<dbReference type="EMBL" id="CAXKWB010026752">
    <property type="protein sequence ID" value="CAL4130498.1"/>
    <property type="molecule type" value="Genomic_DNA"/>
</dbReference>
<feature type="domain" description="C2H2-type" evidence="11">
    <location>
        <begin position="286"/>
        <end position="313"/>
    </location>
</feature>
<evidence type="ECO:0000256" key="9">
    <source>
        <dbReference type="ARBA" id="ARBA00038474"/>
    </source>
</evidence>
<protein>
    <recommendedName>
        <fullName evidence="11">C2H2-type domain-containing protein</fullName>
    </recommendedName>
</protein>
<dbReference type="Proteomes" id="UP001497623">
    <property type="component" value="Unassembled WGS sequence"/>
</dbReference>
<keyword evidence="7" id="KW-0804">Transcription</keyword>
<keyword evidence="5" id="KW-0862">Zinc</keyword>
<keyword evidence="3" id="KW-0677">Repeat</keyword>
<comment type="subcellular location">
    <subcellularLocation>
        <location evidence="1">Nucleus</location>
    </subcellularLocation>
</comment>
<keyword evidence="13" id="KW-1185">Reference proteome</keyword>
<dbReference type="PANTHER" id="PTHR23233">
    <property type="entry name" value="SAL-LIKE PROTEIN"/>
    <property type="match status" value="1"/>
</dbReference>
<dbReference type="AlphaFoldDB" id="A0AAV2RP86"/>
<evidence type="ECO:0000256" key="10">
    <source>
        <dbReference type="PROSITE-ProRule" id="PRU00042"/>
    </source>
</evidence>
<dbReference type="GO" id="GO:0008270">
    <property type="term" value="F:zinc ion binding"/>
    <property type="evidence" value="ECO:0007669"/>
    <property type="project" value="UniProtKB-KW"/>
</dbReference>
<proteinExistence type="inferred from homology"/>
<dbReference type="SUPFAM" id="SSF57667">
    <property type="entry name" value="beta-beta-alpha zinc fingers"/>
    <property type="match status" value="1"/>
</dbReference>
<dbReference type="PANTHER" id="PTHR23233:SF84">
    <property type="entry name" value="FI23031P1"/>
    <property type="match status" value="1"/>
</dbReference>
<reference evidence="12 13" key="1">
    <citation type="submission" date="2024-05" db="EMBL/GenBank/DDBJ databases">
        <authorList>
            <person name="Wallberg A."/>
        </authorList>
    </citation>
    <scope>NUCLEOTIDE SEQUENCE [LARGE SCALE GENOMIC DNA]</scope>
</reference>
<comment type="similarity">
    <text evidence="9">Belongs to the sal C2H2-type zinc-finger protein family.</text>
</comment>
<keyword evidence="4 10" id="KW-0863">Zinc-finger</keyword>
<evidence type="ECO:0000256" key="5">
    <source>
        <dbReference type="ARBA" id="ARBA00022833"/>
    </source>
</evidence>
<keyword evidence="8" id="KW-0539">Nucleus</keyword>
<gene>
    <name evidence="12" type="ORF">MNOR_LOCUS26583</name>
</gene>
<evidence type="ECO:0000313" key="12">
    <source>
        <dbReference type="EMBL" id="CAL4130498.1"/>
    </source>
</evidence>
<sequence>ELYNYIHSQEENHVQESLTDTCVNSNSYLDENSTISINNNSKDIQIYFSSLATTSVATVLTQVTNLNQCIGLGEDINKTIPENKSIKEKENIFSNFQYENISSPSRSIWIEEETNDDNICEDYSEIIVSSKFIELQNLDTDSNIHKENGSNRGNINNCNSQFDGVSEKEKIKGKICFYDYEYSKTKCKNQLVSHNLSKIILNTDINDNVNMPAEVSEIHENLQKDYIKASNVKQNYTEFQCKRIHGGMSHITESTESLKNDDKNSHISPKNKYFASLSNESHSNNHQCFVCKKILTTKSGLKVHMRIHSGERPFSCDKCSYGAVTLGNLKNHKNIHEKSIENDKKNNKHKYEQVLVKISKFDTQSNIETLVTSTEYQVIDKAQMICAVF</sequence>
<feature type="non-terminal residue" evidence="12">
    <location>
        <position position="1"/>
    </location>
</feature>
<accession>A0AAV2RP86</accession>
<evidence type="ECO:0000256" key="3">
    <source>
        <dbReference type="ARBA" id="ARBA00022737"/>
    </source>
</evidence>
<evidence type="ECO:0000256" key="6">
    <source>
        <dbReference type="ARBA" id="ARBA00023015"/>
    </source>
</evidence>
<dbReference type="GO" id="GO:0000981">
    <property type="term" value="F:DNA-binding transcription factor activity, RNA polymerase II-specific"/>
    <property type="evidence" value="ECO:0007669"/>
    <property type="project" value="TreeGrafter"/>
</dbReference>
<dbReference type="GO" id="GO:0005634">
    <property type="term" value="C:nucleus"/>
    <property type="evidence" value="ECO:0007669"/>
    <property type="project" value="UniProtKB-SubCell"/>
</dbReference>
<evidence type="ECO:0000256" key="8">
    <source>
        <dbReference type="ARBA" id="ARBA00023242"/>
    </source>
</evidence>